<sequence length="105" mass="11780">MGKANRQQPTGNRAREDQQGTGRPTGSSPQETGHGKANRQQPTRNRAREMNSQKKQPHGEEEKKRQIIFFIYAFCIYELNQVPGKQRARSTKVAVACGRSPSVTV</sequence>
<name>A0ABD0UUE1_DENTH</name>
<reference evidence="2 3" key="1">
    <citation type="journal article" date="2024" name="Plant Biotechnol. J.">
        <title>Dendrobium thyrsiflorum genome and its molecular insights into genes involved in important horticultural traits.</title>
        <authorList>
            <person name="Chen B."/>
            <person name="Wang J.Y."/>
            <person name="Zheng P.J."/>
            <person name="Li K.L."/>
            <person name="Liang Y.M."/>
            <person name="Chen X.F."/>
            <person name="Zhang C."/>
            <person name="Zhao X."/>
            <person name="He X."/>
            <person name="Zhang G.Q."/>
            <person name="Liu Z.J."/>
            <person name="Xu Q."/>
        </authorList>
    </citation>
    <scope>NUCLEOTIDE SEQUENCE [LARGE SCALE GENOMIC DNA]</scope>
    <source>
        <strain evidence="2">GZMU011</strain>
    </source>
</reference>
<dbReference type="AlphaFoldDB" id="A0ABD0UUE1"/>
<comment type="caution">
    <text evidence="2">The sequence shown here is derived from an EMBL/GenBank/DDBJ whole genome shotgun (WGS) entry which is preliminary data.</text>
</comment>
<accession>A0ABD0UUE1</accession>
<evidence type="ECO:0000256" key="1">
    <source>
        <dbReference type="SAM" id="MobiDB-lite"/>
    </source>
</evidence>
<feature type="compositionally biased region" description="Polar residues" evidence="1">
    <location>
        <begin position="1"/>
        <end position="11"/>
    </location>
</feature>
<evidence type="ECO:0000313" key="3">
    <source>
        <dbReference type="Proteomes" id="UP001552299"/>
    </source>
</evidence>
<keyword evidence="3" id="KW-1185">Reference proteome</keyword>
<protein>
    <submittedName>
        <fullName evidence="2">Uncharacterized protein</fullName>
    </submittedName>
</protein>
<feature type="region of interest" description="Disordered" evidence="1">
    <location>
        <begin position="1"/>
        <end position="63"/>
    </location>
</feature>
<dbReference type="Proteomes" id="UP001552299">
    <property type="component" value="Unassembled WGS sequence"/>
</dbReference>
<feature type="compositionally biased region" description="Basic and acidic residues" evidence="1">
    <location>
        <begin position="46"/>
        <end position="63"/>
    </location>
</feature>
<evidence type="ECO:0000313" key="2">
    <source>
        <dbReference type="EMBL" id="KAL0916458.1"/>
    </source>
</evidence>
<dbReference type="EMBL" id="JANQDX010000011">
    <property type="protein sequence ID" value="KAL0916458.1"/>
    <property type="molecule type" value="Genomic_DNA"/>
</dbReference>
<feature type="compositionally biased region" description="Polar residues" evidence="1">
    <location>
        <begin position="19"/>
        <end position="31"/>
    </location>
</feature>
<gene>
    <name evidence="2" type="ORF">M5K25_013976</name>
</gene>
<proteinExistence type="predicted"/>
<organism evidence="2 3">
    <name type="scientific">Dendrobium thyrsiflorum</name>
    <name type="common">Pinecone-like raceme dendrobium</name>
    <name type="synonym">Orchid</name>
    <dbReference type="NCBI Taxonomy" id="117978"/>
    <lineage>
        <taxon>Eukaryota</taxon>
        <taxon>Viridiplantae</taxon>
        <taxon>Streptophyta</taxon>
        <taxon>Embryophyta</taxon>
        <taxon>Tracheophyta</taxon>
        <taxon>Spermatophyta</taxon>
        <taxon>Magnoliopsida</taxon>
        <taxon>Liliopsida</taxon>
        <taxon>Asparagales</taxon>
        <taxon>Orchidaceae</taxon>
        <taxon>Epidendroideae</taxon>
        <taxon>Malaxideae</taxon>
        <taxon>Dendrobiinae</taxon>
        <taxon>Dendrobium</taxon>
    </lineage>
</organism>